<keyword evidence="2" id="KW-1133">Transmembrane helix</keyword>
<dbReference type="PROSITE" id="PS50850">
    <property type="entry name" value="MFS"/>
    <property type="match status" value="1"/>
</dbReference>
<feature type="transmembrane region" description="Helical" evidence="2">
    <location>
        <begin position="335"/>
        <end position="357"/>
    </location>
</feature>
<gene>
    <name evidence="4" type="ORF">P8A19_24250</name>
</gene>
<evidence type="ECO:0000313" key="5">
    <source>
        <dbReference type="Proteomes" id="UP001235744"/>
    </source>
</evidence>
<name>A0ABY9IU84_9ACTN</name>
<sequence>MSDHRSGARPSAVAMTVGLTLLALNLRPAVGSVSPLLDDIQESVGLSDSAVSVLTTLPVVCLGVFAAVSPALSRRMGTPRALVLGFVFLIAGILVRLDEAAWALFLGTALAGAGLAIGNVLMPAVIKSVFPDRVRLYTGIGTAVLSAGAALAAGVAVPLRNATDSWSGSLALWVIPAALGLIVWLPLARRAGRPAPASGSAAAGSLLGDAMAWQVTGYLALRALVYFTALGWLPTILADFGYSNATSGALLSLAMLVSVPGALFAPILVGRKGTSPIVVAIAVAGAVSLLGLLWAPGIAALWVVILGITLGAGHAMALTFIGLRSPSPQVAAQLSGMVQTIGYLVGGIAGPLLLGLLHGATDGWTVSLVLLAAFTLPELILGLCSSRSRAVRPRSRQSGATHQPAAQPPALVD</sequence>
<feature type="transmembrane region" description="Helical" evidence="2">
    <location>
        <begin position="134"/>
        <end position="158"/>
    </location>
</feature>
<accession>A0ABY9IU84</accession>
<feature type="transmembrane region" description="Helical" evidence="2">
    <location>
        <begin position="81"/>
        <end position="97"/>
    </location>
</feature>
<evidence type="ECO:0000259" key="3">
    <source>
        <dbReference type="PROSITE" id="PS50850"/>
    </source>
</evidence>
<dbReference type="EMBL" id="CP120988">
    <property type="protein sequence ID" value="WLQ58344.1"/>
    <property type="molecule type" value="Genomic_DNA"/>
</dbReference>
<feature type="domain" description="Major facilitator superfamily (MFS) profile" evidence="3">
    <location>
        <begin position="11"/>
        <end position="390"/>
    </location>
</feature>
<feature type="transmembrane region" description="Helical" evidence="2">
    <location>
        <begin position="249"/>
        <end position="269"/>
    </location>
</feature>
<dbReference type="Proteomes" id="UP001235744">
    <property type="component" value="Chromosome"/>
</dbReference>
<feature type="region of interest" description="Disordered" evidence="1">
    <location>
        <begin position="392"/>
        <end position="413"/>
    </location>
</feature>
<feature type="transmembrane region" description="Helical" evidence="2">
    <location>
        <begin position="50"/>
        <end position="69"/>
    </location>
</feature>
<feature type="transmembrane region" description="Helical" evidence="2">
    <location>
        <begin position="170"/>
        <end position="188"/>
    </location>
</feature>
<feature type="transmembrane region" description="Helical" evidence="2">
    <location>
        <begin position="301"/>
        <end position="323"/>
    </location>
</feature>
<keyword evidence="5" id="KW-1185">Reference proteome</keyword>
<evidence type="ECO:0000256" key="2">
    <source>
        <dbReference type="SAM" id="Phobius"/>
    </source>
</evidence>
<dbReference type="PANTHER" id="PTHR23523:SF2">
    <property type="entry name" value="2-NITROIMIDAZOLE TRANSPORTER"/>
    <property type="match status" value="1"/>
</dbReference>
<dbReference type="Pfam" id="PF07690">
    <property type="entry name" value="MFS_1"/>
    <property type="match status" value="1"/>
</dbReference>
<feature type="transmembrane region" description="Helical" evidence="2">
    <location>
        <begin position="12"/>
        <end position="30"/>
    </location>
</feature>
<feature type="transmembrane region" description="Helical" evidence="2">
    <location>
        <begin position="276"/>
        <end position="295"/>
    </location>
</feature>
<reference evidence="4 5" key="1">
    <citation type="submission" date="2023-03" db="EMBL/GenBank/DDBJ databases">
        <title>Isolation and description of six Streptomyces strains from soil environments, able to metabolize different microbial glucans.</title>
        <authorList>
            <person name="Widen T."/>
            <person name="Larsbrink J."/>
        </authorList>
    </citation>
    <scope>NUCLEOTIDE SEQUENCE [LARGE SCALE GENOMIC DNA]</scope>
    <source>
        <strain evidence="4 5">Alt2</strain>
    </source>
</reference>
<proteinExistence type="predicted"/>
<protein>
    <submittedName>
        <fullName evidence="4">MFS transporter</fullName>
    </submittedName>
</protein>
<dbReference type="InterPro" id="IPR020846">
    <property type="entry name" value="MFS_dom"/>
</dbReference>
<evidence type="ECO:0000256" key="1">
    <source>
        <dbReference type="SAM" id="MobiDB-lite"/>
    </source>
</evidence>
<keyword evidence="2" id="KW-0472">Membrane</keyword>
<dbReference type="PANTHER" id="PTHR23523">
    <property type="match status" value="1"/>
</dbReference>
<dbReference type="RefSeq" id="WP_219569811.1">
    <property type="nucleotide sequence ID" value="NZ_CP120988.1"/>
</dbReference>
<feature type="transmembrane region" description="Helical" evidence="2">
    <location>
        <begin position="103"/>
        <end position="122"/>
    </location>
</feature>
<keyword evidence="2" id="KW-0812">Transmembrane</keyword>
<dbReference type="InterPro" id="IPR052524">
    <property type="entry name" value="MFS_Cyanate_Porter"/>
</dbReference>
<evidence type="ECO:0000313" key="4">
    <source>
        <dbReference type="EMBL" id="WLQ58344.1"/>
    </source>
</evidence>
<feature type="transmembrane region" description="Helical" evidence="2">
    <location>
        <begin position="219"/>
        <end position="237"/>
    </location>
</feature>
<organism evidence="4 5">
    <name type="scientific">Streptomyces poriferorum</name>
    <dbReference type="NCBI Taxonomy" id="2798799"/>
    <lineage>
        <taxon>Bacteria</taxon>
        <taxon>Bacillati</taxon>
        <taxon>Actinomycetota</taxon>
        <taxon>Actinomycetes</taxon>
        <taxon>Kitasatosporales</taxon>
        <taxon>Streptomycetaceae</taxon>
        <taxon>Streptomyces</taxon>
    </lineage>
</organism>
<feature type="transmembrane region" description="Helical" evidence="2">
    <location>
        <begin position="363"/>
        <end position="384"/>
    </location>
</feature>
<dbReference type="InterPro" id="IPR011701">
    <property type="entry name" value="MFS"/>
</dbReference>